<dbReference type="Proteomes" id="UP000235220">
    <property type="component" value="Unplaced"/>
</dbReference>
<proteinExistence type="predicted"/>
<organism evidence="1 2">
    <name type="scientific">Juglans regia</name>
    <name type="common">English walnut</name>
    <dbReference type="NCBI Taxonomy" id="51240"/>
    <lineage>
        <taxon>Eukaryota</taxon>
        <taxon>Viridiplantae</taxon>
        <taxon>Streptophyta</taxon>
        <taxon>Embryophyta</taxon>
        <taxon>Tracheophyta</taxon>
        <taxon>Spermatophyta</taxon>
        <taxon>Magnoliopsida</taxon>
        <taxon>eudicotyledons</taxon>
        <taxon>Gunneridae</taxon>
        <taxon>Pentapetalae</taxon>
        <taxon>rosids</taxon>
        <taxon>fabids</taxon>
        <taxon>Fagales</taxon>
        <taxon>Juglandaceae</taxon>
        <taxon>Juglans</taxon>
    </lineage>
</organism>
<name>A0A2I4GB98_JUGRE</name>
<dbReference type="PANTHER" id="PTHR47723:SF19">
    <property type="entry name" value="POLYNUCLEOTIDYL TRANSFERASE, RIBONUCLEASE H-LIKE SUPERFAMILY PROTEIN"/>
    <property type="match status" value="1"/>
</dbReference>
<gene>
    <name evidence="2" type="primary">LOC109006360</name>
</gene>
<dbReference type="InterPro" id="IPR002156">
    <property type="entry name" value="RNaseH_domain"/>
</dbReference>
<dbReference type="Gramene" id="Jr_Scaffold_13_00080_p1">
    <property type="protein sequence ID" value="cds.Jr_Scaffold_13_00080_p1"/>
    <property type="gene ID" value="Jr_Scaffold_13_00080"/>
</dbReference>
<dbReference type="GO" id="GO:0004523">
    <property type="term" value="F:RNA-DNA hybrid ribonuclease activity"/>
    <property type="evidence" value="ECO:0007669"/>
    <property type="project" value="InterPro"/>
</dbReference>
<evidence type="ECO:0000313" key="2">
    <source>
        <dbReference type="RefSeq" id="XP_018841177.1"/>
    </source>
</evidence>
<dbReference type="SUPFAM" id="SSF53098">
    <property type="entry name" value="Ribonuclease H-like"/>
    <property type="match status" value="1"/>
</dbReference>
<dbReference type="InterPro" id="IPR012337">
    <property type="entry name" value="RNaseH-like_sf"/>
</dbReference>
<dbReference type="InterPro" id="IPR026960">
    <property type="entry name" value="RVT-Znf"/>
</dbReference>
<dbReference type="InterPro" id="IPR053151">
    <property type="entry name" value="RNase_H-like"/>
</dbReference>
<dbReference type="Pfam" id="PF13456">
    <property type="entry name" value="RVT_3"/>
    <property type="match status" value="1"/>
</dbReference>
<evidence type="ECO:0000313" key="1">
    <source>
        <dbReference type="Proteomes" id="UP000235220"/>
    </source>
</evidence>
<dbReference type="OrthoDB" id="1288152at2759"/>
<dbReference type="Pfam" id="PF13966">
    <property type="entry name" value="zf-RVT"/>
    <property type="match status" value="1"/>
</dbReference>
<reference evidence="2" key="1">
    <citation type="submission" date="2025-08" db="UniProtKB">
        <authorList>
            <consortium name="RefSeq"/>
        </authorList>
    </citation>
    <scope>IDENTIFICATION</scope>
    <source>
        <tissue evidence="2">Leaves</tissue>
    </source>
</reference>
<protein>
    <submittedName>
        <fullName evidence="2">Uncharacterized protein LOC109006360</fullName>
    </submittedName>
</protein>
<accession>A0A2I4GB98</accession>
<dbReference type="CDD" id="cd06222">
    <property type="entry name" value="RNase_H_like"/>
    <property type="match status" value="1"/>
</dbReference>
<keyword evidence="1" id="KW-1185">Reference proteome</keyword>
<dbReference type="Gene3D" id="3.30.420.10">
    <property type="entry name" value="Ribonuclease H-like superfamily/Ribonuclease H"/>
    <property type="match status" value="1"/>
</dbReference>
<dbReference type="InterPro" id="IPR036397">
    <property type="entry name" value="RNaseH_sf"/>
</dbReference>
<dbReference type="GeneID" id="109006360"/>
<dbReference type="KEGG" id="jre:109006360"/>
<dbReference type="AlphaFoldDB" id="A0A2I4GB98"/>
<dbReference type="PROSITE" id="PS50879">
    <property type="entry name" value="RNASE_H_1"/>
    <property type="match status" value="1"/>
</dbReference>
<dbReference type="InterPro" id="IPR044730">
    <property type="entry name" value="RNase_H-like_dom_plant"/>
</dbReference>
<dbReference type="GO" id="GO:0003676">
    <property type="term" value="F:nucleic acid binding"/>
    <property type="evidence" value="ECO:0007669"/>
    <property type="project" value="InterPro"/>
</dbReference>
<dbReference type="PANTHER" id="PTHR47723">
    <property type="entry name" value="OS05G0353850 PROTEIN"/>
    <property type="match status" value="1"/>
</dbReference>
<dbReference type="RefSeq" id="XP_018841177.1">
    <property type="nucleotide sequence ID" value="XM_018985632.1"/>
</dbReference>
<sequence>MLIIMWKAWYGCLPVDGRIRRAGIYMVSKCDFCISRNYEDQNHKLALGNFAEQVWGICSNQLGMPILEGHTWKQMIESWYRRANNSHSGQLIGILPSIITWRLWWRRCKARMEGVHESVQVVWNLIKYWLAIACEKLKESSSFNHRNEEILKVLNLPFKHKKSKPVKIVKWSPPPRDWVKLNVDESSLGNPGPSSAGGVIWDHCRNLISGFSISTGVQSNNVAEFMALLLGLRTVQFFGLKKVKIEMDSMLVIDWLMKKRCGLWYLKDYWEELLNLMDGLWLWVRHIFRV</sequence>